<evidence type="ECO:0000313" key="1">
    <source>
        <dbReference type="EMBL" id="KAG0147123.1"/>
    </source>
</evidence>
<protein>
    <submittedName>
        <fullName evidence="1">Uncharacterized protein</fullName>
    </submittedName>
</protein>
<gene>
    <name evidence="1" type="ORF">CROQUDRAFT_699702</name>
</gene>
<name>A0A9P6NN64_9BASI</name>
<organism evidence="1 2">
    <name type="scientific">Cronartium quercuum f. sp. fusiforme G11</name>
    <dbReference type="NCBI Taxonomy" id="708437"/>
    <lineage>
        <taxon>Eukaryota</taxon>
        <taxon>Fungi</taxon>
        <taxon>Dikarya</taxon>
        <taxon>Basidiomycota</taxon>
        <taxon>Pucciniomycotina</taxon>
        <taxon>Pucciniomycetes</taxon>
        <taxon>Pucciniales</taxon>
        <taxon>Coleosporiaceae</taxon>
        <taxon>Cronartium</taxon>
    </lineage>
</organism>
<dbReference type="OrthoDB" id="2507130at2759"/>
<reference evidence="1" key="1">
    <citation type="submission" date="2013-11" db="EMBL/GenBank/DDBJ databases">
        <title>Genome sequence of the fusiform rust pathogen reveals effectors for host alternation and coevolution with pine.</title>
        <authorList>
            <consortium name="DOE Joint Genome Institute"/>
            <person name="Smith K."/>
            <person name="Pendleton A."/>
            <person name="Kubisiak T."/>
            <person name="Anderson C."/>
            <person name="Salamov A."/>
            <person name="Aerts A."/>
            <person name="Riley R."/>
            <person name="Clum A."/>
            <person name="Lindquist E."/>
            <person name="Ence D."/>
            <person name="Campbell M."/>
            <person name="Kronenberg Z."/>
            <person name="Feau N."/>
            <person name="Dhillon B."/>
            <person name="Hamelin R."/>
            <person name="Burleigh J."/>
            <person name="Smith J."/>
            <person name="Yandell M."/>
            <person name="Nelson C."/>
            <person name="Grigoriev I."/>
            <person name="Davis J."/>
        </authorList>
    </citation>
    <scope>NUCLEOTIDE SEQUENCE</scope>
    <source>
        <strain evidence="1">G11</strain>
    </source>
</reference>
<dbReference type="EMBL" id="MU167251">
    <property type="protein sequence ID" value="KAG0147123.1"/>
    <property type="molecule type" value="Genomic_DNA"/>
</dbReference>
<dbReference type="Proteomes" id="UP000886653">
    <property type="component" value="Unassembled WGS sequence"/>
</dbReference>
<comment type="caution">
    <text evidence="1">The sequence shown here is derived from an EMBL/GenBank/DDBJ whole genome shotgun (WGS) entry which is preliminary data.</text>
</comment>
<sequence>MISSNKTNTSKLRTTNLIMGQHLPTVLSNKELNEFKKVSMVIGTPPGFLALDMLLVLEITTKINDVLRSINAQTKSLPIEVASIAQLPSKDIKLYMNTRPMAHWLLNNKHKWTDLFCSKLKTYPTRFPVILHAVPTSFDPTSPSHLQE</sequence>
<evidence type="ECO:0000313" key="2">
    <source>
        <dbReference type="Proteomes" id="UP000886653"/>
    </source>
</evidence>
<dbReference type="AlphaFoldDB" id="A0A9P6NN64"/>
<accession>A0A9P6NN64</accession>
<keyword evidence="2" id="KW-1185">Reference proteome</keyword>
<proteinExistence type="predicted"/>